<keyword evidence="1" id="KW-0521">NADP</keyword>
<accession>A0A8H4IT69</accession>
<dbReference type="EMBL" id="WWBZ02000040">
    <property type="protein sequence ID" value="KAF4305914.1"/>
    <property type="molecule type" value="Genomic_DNA"/>
</dbReference>
<dbReference type="PANTHER" id="PTHR43130:SF3">
    <property type="entry name" value="HTH-TYPE TRANSCRIPTIONAL REGULATOR RV1931C"/>
    <property type="match status" value="1"/>
</dbReference>
<organism evidence="5 6">
    <name type="scientific">Botryosphaeria dothidea</name>
    <dbReference type="NCBI Taxonomy" id="55169"/>
    <lineage>
        <taxon>Eukaryota</taxon>
        <taxon>Fungi</taxon>
        <taxon>Dikarya</taxon>
        <taxon>Ascomycota</taxon>
        <taxon>Pezizomycotina</taxon>
        <taxon>Dothideomycetes</taxon>
        <taxon>Dothideomycetes incertae sedis</taxon>
        <taxon>Botryosphaeriales</taxon>
        <taxon>Botryosphaeriaceae</taxon>
        <taxon>Botryosphaeria</taxon>
    </lineage>
</organism>
<keyword evidence="6" id="KW-1185">Reference proteome</keyword>
<evidence type="ECO:0000313" key="5">
    <source>
        <dbReference type="EMBL" id="KAF4305914.1"/>
    </source>
</evidence>
<dbReference type="Pfam" id="PF13561">
    <property type="entry name" value="adh_short_C2"/>
    <property type="match status" value="1"/>
</dbReference>
<dbReference type="InterPro" id="IPR002818">
    <property type="entry name" value="DJ-1/PfpI"/>
</dbReference>
<protein>
    <submittedName>
        <fullName evidence="5">ThiJ/PfpI</fullName>
    </submittedName>
</protein>
<feature type="region of interest" description="Disordered" evidence="2">
    <location>
        <begin position="374"/>
        <end position="396"/>
    </location>
</feature>
<evidence type="ECO:0000313" key="6">
    <source>
        <dbReference type="Proteomes" id="UP000572817"/>
    </source>
</evidence>
<dbReference type="Proteomes" id="UP000572817">
    <property type="component" value="Unassembled WGS sequence"/>
</dbReference>
<name>A0A8H4IT69_9PEZI</name>
<dbReference type="InterPro" id="IPR002347">
    <property type="entry name" value="SDR_fam"/>
</dbReference>
<evidence type="ECO:0000256" key="2">
    <source>
        <dbReference type="SAM" id="MobiDB-lite"/>
    </source>
</evidence>
<dbReference type="CDD" id="cd05233">
    <property type="entry name" value="SDR_c"/>
    <property type="match status" value="1"/>
</dbReference>
<dbReference type="InterPro" id="IPR029062">
    <property type="entry name" value="Class_I_gatase-like"/>
</dbReference>
<evidence type="ECO:0000313" key="4">
    <source>
        <dbReference type="EMBL" id="KAF4302404.1"/>
    </source>
</evidence>
<comment type="caution">
    <text evidence="5">The sequence shown here is derived from an EMBL/GenBank/DDBJ whole genome shotgun (WGS) entry which is preliminary data.</text>
</comment>
<dbReference type="OrthoDB" id="543156at2759"/>
<evidence type="ECO:0000256" key="1">
    <source>
        <dbReference type="ARBA" id="ARBA00022857"/>
    </source>
</evidence>
<dbReference type="FunFam" id="3.40.50.720:FF:000084">
    <property type="entry name" value="Short-chain dehydrogenase reductase"/>
    <property type="match status" value="1"/>
</dbReference>
<dbReference type="AlphaFoldDB" id="A0A8H4IT69"/>
<gene>
    <name evidence="5" type="ORF">GTA08_BOTSDO06357</name>
    <name evidence="4" type="ORF">GTA08_BOTSDO10142</name>
</gene>
<evidence type="ECO:0000259" key="3">
    <source>
        <dbReference type="Pfam" id="PF01965"/>
    </source>
</evidence>
<dbReference type="Pfam" id="PF01965">
    <property type="entry name" value="DJ-1_PfpI"/>
    <property type="match status" value="1"/>
</dbReference>
<feature type="domain" description="DJ-1/PfpI" evidence="3">
    <location>
        <begin position="16"/>
        <end position="183"/>
    </location>
</feature>
<reference evidence="5 6" key="1">
    <citation type="submission" date="2020-04" db="EMBL/GenBank/DDBJ databases">
        <title>Genome Assembly and Annotation of Botryosphaeria dothidea sdau 11-99, a Latent Pathogen of Apple Fruit Ring Rot in China.</title>
        <authorList>
            <person name="Yu C."/>
            <person name="Diao Y."/>
            <person name="Lu Q."/>
            <person name="Zhao J."/>
            <person name="Cui S."/>
            <person name="Peng C."/>
            <person name="He B."/>
            <person name="Liu H."/>
        </authorList>
    </citation>
    <scope>NUCLEOTIDE SEQUENCE [LARGE SCALE GENOMIC DNA]</scope>
    <source>
        <strain evidence="5">Sdau11-99</strain>
        <strain evidence="6">sdau11-99</strain>
    </source>
</reference>
<dbReference type="EMBL" id="WWBZ02000073">
    <property type="protein sequence ID" value="KAF4302404.1"/>
    <property type="molecule type" value="Genomic_DNA"/>
</dbReference>
<dbReference type="Gene3D" id="3.40.50.880">
    <property type="match status" value="1"/>
</dbReference>
<dbReference type="PANTHER" id="PTHR43130">
    <property type="entry name" value="ARAC-FAMILY TRANSCRIPTIONAL REGULATOR"/>
    <property type="match status" value="1"/>
</dbReference>
<dbReference type="SUPFAM" id="SSF52317">
    <property type="entry name" value="Class I glutamine amidotransferase-like"/>
    <property type="match status" value="1"/>
</dbReference>
<dbReference type="InterPro" id="IPR036291">
    <property type="entry name" value="NAD(P)-bd_dom_sf"/>
</dbReference>
<sequence>MSAIAETSDGPTPPIQVLFALHPGFDTLDVAGPVEVLHTARHNASDPAGKAFSIKFVSASEHTVSAQGASFRAHMDFEDSHEDLGEFDVLIVPGGNTDPVLETNDEPMKLIKAFAELQKTDPTKERTLMSVCTGSLLLGKAGVLQGLSATTHPDYYTKMEIICQKAAQEGDYEQTNVMEERYVVNNARFELGENEDENPFILKKRPDGRRKSIARKGSNAWKEGRRRESIVRRASMRLGGLRVITSGGITTGLDASLYLVGAMVSHESAIEVARVMQYEWNKGVTVDGIDHLDKLRRGIPLRGASATDGTERASREVRGQVLGAWHAPDAETAAGEWTKGDNVSLAADLALSPALACSRFAVDLASVPACRPLRGASPTSHAPPATHARRRAAHAPPALCSPPHLLMPSRRTTTCQLLPSWQWVPFLSEHVVSAASAVLDAHAVGTGSTGQSESCHPTQRQSLRLSSATQALSWIQPALRRSQARTRVDVLLRSREACRAQRPSVHPHGRRCNSPHARHITPSHIAIMSFPRLAGKTAVVTGASSGIGQAVAFAFVREGAQIVSSDLNEKRQGSEEGEVPTHEQINNIGGKAVFVQADVTKANDVKRLVKEAVSQFGRIDIFVNAAGINAEDGSIMLSEEAWDRTFAVNARGTSLCSKYAGAQMRKQEQLPTMDRGWIINIAGIQTGSTGESLSKHSVVSDLTKTIALELRDHRVHINAICPGYTKLSMPENWLETEEAQTALSRLPEDVAKMAVNMASEEGSLMTGNSMPVDSGYTAM</sequence>
<dbReference type="Gene3D" id="3.40.50.720">
    <property type="entry name" value="NAD(P)-binding Rossmann-like Domain"/>
    <property type="match status" value="1"/>
</dbReference>
<proteinExistence type="predicted"/>
<dbReference type="InterPro" id="IPR052158">
    <property type="entry name" value="INH-QAR"/>
</dbReference>
<dbReference type="PRINTS" id="PR00081">
    <property type="entry name" value="GDHRDH"/>
</dbReference>
<dbReference type="SUPFAM" id="SSF51735">
    <property type="entry name" value="NAD(P)-binding Rossmann-fold domains"/>
    <property type="match status" value="1"/>
</dbReference>